<comment type="caution">
    <text evidence="2">The sequence shown here is derived from an EMBL/GenBank/DDBJ whole genome shotgun (WGS) entry which is preliminary data.</text>
</comment>
<dbReference type="Proteomes" id="UP001218218">
    <property type="component" value="Unassembled WGS sequence"/>
</dbReference>
<reference evidence="2" key="1">
    <citation type="submission" date="2023-03" db="EMBL/GenBank/DDBJ databases">
        <title>Massive genome expansion in bonnet fungi (Mycena s.s.) driven by repeated elements and novel gene families across ecological guilds.</title>
        <authorList>
            <consortium name="Lawrence Berkeley National Laboratory"/>
            <person name="Harder C.B."/>
            <person name="Miyauchi S."/>
            <person name="Viragh M."/>
            <person name="Kuo A."/>
            <person name="Thoen E."/>
            <person name="Andreopoulos B."/>
            <person name="Lu D."/>
            <person name="Skrede I."/>
            <person name="Drula E."/>
            <person name="Henrissat B."/>
            <person name="Morin E."/>
            <person name="Kohler A."/>
            <person name="Barry K."/>
            <person name="LaButti K."/>
            <person name="Morin E."/>
            <person name="Salamov A."/>
            <person name="Lipzen A."/>
            <person name="Mereny Z."/>
            <person name="Hegedus B."/>
            <person name="Baldrian P."/>
            <person name="Stursova M."/>
            <person name="Weitz H."/>
            <person name="Taylor A."/>
            <person name="Grigoriev I.V."/>
            <person name="Nagy L.G."/>
            <person name="Martin F."/>
            <person name="Kauserud H."/>
        </authorList>
    </citation>
    <scope>NUCLEOTIDE SEQUENCE</scope>
    <source>
        <strain evidence="2">CBHHK002</strain>
    </source>
</reference>
<proteinExistence type="predicted"/>
<protein>
    <submittedName>
        <fullName evidence="2">Uncharacterized protein</fullName>
    </submittedName>
</protein>
<feature type="region of interest" description="Disordered" evidence="1">
    <location>
        <begin position="247"/>
        <end position="275"/>
    </location>
</feature>
<accession>A0AAD7E9T8</accession>
<gene>
    <name evidence="2" type="ORF">DFH08DRAFT_825587</name>
</gene>
<feature type="region of interest" description="Disordered" evidence="1">
    <location>
        <begin position="133"/>
        <end position="174"/>
    </location>
</feature>
<name>A0AAD7E9T8_9AGAR</name>
<evidence type="ECO:0000313" key="2">
    <source>
        <dbReference type="EMBL" id="KAJ7303806.1"/>
    </source>
</evidence>
<organism evidence="2 3">
    <name type="scientific">Mycena albidolilacea</name>
    <dbReference type="NCBI Taxonomy" id="1033008"/>
    <lineage>
        <taxon>Eukaryota</taxon>
        <taxon>Fungi</taxon>
        <taxon>Dikarya</taxon>
        <taxon>Basidiomycota</taxon>
        <taxon>Agaricomycotina</taxon>
        <taxon>Agaricomycetes</taxon>
        <taxon>Agaricomycetidae</taxon>
        <taxon>Agaricales</taxon>
        <taxon>Marasmiineae</taxon>
        <taxon>Mycenaceae</taxon>
        <taxon>Mycena</taxon>
    </lineage>
</organism>
<keyword evidence="3" id="KW-1185">Reference proteome</keyword>
<dbReference type="AlphaFoldDB" id="A0AAD7E9T8"/>
<sequence>MSAPNYCNPPFHPDPGYDETRGRGPFWMSVHPDTRPPGPGIYTSCRSLNHLTGKAVGRLGSGSGVAVPSATLPMWIVYKHGMLAVLPENTTTHQPHLLLLPCTRAVDPATRRRLLRLLLLHTQSLRCQSQFAGLNLSSSPPRTSPPTPVHAAPHTPPRNSSGTPLRAAPHTPLHTPPSAPIFYAVQGGSIVHRSYGAAYRQLGRMREGDPSHILHASPDHVYTALIAAGLEPDIALTHAATHSSPIARLRLPTAEHRPDEDEDEDSGSEPELVLG</sequence>
<evidence type="ECO:0000256" key="1">
    <source>
        <dbReference type="SAM" id="MobiDB-lite"/>
    </source>
</evidence>
<evidence type="ECO:0000313" key="3">
    <source>
        <dbReference type="Proteomes" id="UP001218218"/>
    </source>
</evidence>
<dbReference type="EMBL" id="JARIHO010000102">
    <property type="protein sequence ID" value="KAJ7303806.1"/>
    <property type="molecule type" value="Genomic_DNA"/>
</dbReference>